<gene>
    <name evidence="1" type="ORF">CGL56_08000</name>
</gene>
<evidence type="ECO:0000313" key="2">
    <source>
        <dbReference type="Proteomes" id="UP000226437"/>
    </source>
</evidence>
<dbReference type="EMBL" id="PDLO01000002">
    <property type="protein sequence ID" value="PHK99384.1"/>
    <property type="molecule type" value="Genomic_DNA"/>
</dbReference>
<dbReference type="OrthoDB" id="9798250at2"/>
<proteinExistence type="predicted"/>
<accession>A0A2G0CHD2</accession>
<evidence type="ECO:0000313" key="1">
    <source>
        <dbReference type="EMBL" id="PHK99384.1"/>
    </source>
</evidence>
<dbReference type="PANTHER" id="PTHR36529">
    <property type="entry name" value="SLL1095 PROTEIN"/>
    <property type="match status" value="1"/>
</dbReference>
<keyword evidence="1" id="KW-0808">Transferase</keyword>
<dbReference type="SUPFAM" id="SSF53448">
    <property type="entry name" value="Nucleotide-diphospho-sugar transferases"/>
    <property type="match status" value="1"/>
</dbReference>
<protein>
    <submittedName>
        <fullName evidence="1">Glycosyltransferase</fullName>
    </submittedName>
</protein>
<dbReference type="Proteomes" id="UP000226437">
    <property type="component" value="Unassembled WGS sequence"/>
</dbReference>
<dbReference type="AlphaFoldDB" id="A0A2G0CHD2"/>
<dbReference type="Gene3D" id="3.90.550.10">
    <property type="entry name" value="Spore Coat Polysaccharide Biosynthesis Protein SpsA, Chain A"/>
    <property type="match status" value="1"/>
</dbReference>
<name>A0A2G0CHD2_9BACT</name>
<dbReference type="InterPro" id="IPR018641">
    <property type="entry name" value="Trfase_1_rSAM/seldom-assoc"/>
</dbReference>
<dbReference type="PANTHER" id="PTHR36529:SF1">
    <property type="entry name" value="GLYCOSYLTRANSFERASE"/>
    <property type="match status" value="1"/>
</dbReference>
<reference evidence="1 2" key="1">
    <citation type="submission" date="2017-10" db="EMBL/GenBank/DDBJ databases">
        <title>The draft genome sequence of Lewinella marina KCTC 32374.</title>
        <authorList>
            <person name="Wang K."/>
        </authorList>
    </citation>
    <scope>NUCLEOTIDE SEQUENCE [LARGE SCALE GENOMIC DNA]</scope>
    <source>
        <strain evidence="1 2">MKG-38</strain>
    </source>
</reference>
<dbReference type="InterPro" id="IPR029044">
    <property type="entry name" value="Nucleotide-diphossugar_trans"/>
</dbReference>
<organism evidence="1 2">
    <name type="scientific">Neolewinella marina</name>
    <dbReference type="NCBI Taxonomy" id="438751"/>
    <lineage>
        <taxon>Bacteria</taxon>
        <taxon>Pseudomonadati</taxon>
        <taxon>Bacteroidota</taxon>
        <taxon>Saprospiria</taxon>
        <taxon>Saprospirales</taxon>
        <taxon>Lewinellaceae</taxon>
        <taxon>Neolewinella</taxon>
    </lineage>
</organism>
<dbReference type="NCBIfam" id="TIGR04282">
    <property type="entry name" value="glyco_like_cofC"/>
    <property type="match status" value="1"/>
</dbReference>
<sequence length="232" mass="25587">MIGLLGGHVTRPWARGFGPAVAYLVAMQQPAVIVMVKNPIPGKTKTRLAQDVGNDMALEMYGILCRHTRDQLLALEGVTRYLHYSDHVAVDDDWPNRAFIKLVQVGQGLGERMAAAFDHAFVRGHERVIIIGSDCPGLTANILRQALSELERHALVVGPANDGGYYLLGMRHPHPELFADMEWSTSAVLDETLARAQVQGLPVARLPVLSDVDHLEDWLGYGWPLPEGLEEE</sequence>
<dbReference type="Pfam" id="PF09837">
    <property type="entry name" value="DUF2064"/>
    <property type="match status" value="1"/>
</dbReference>
<keyword evidence="2" id="KW-1185">Reference proteome</keyword>
<comment type="caution">
    <text evidence="1">The sequence shown here is derived from an EMBL/GenBank/DDBJ whole genome shotgun (WGS) entry which is preliminary data.</text>
</comment>
<dbReference type="GO" id="GO:0016740">
    <property type="term" value="F:transferase activity"/>
    <property type="evidence" value="ECO:0007669"/>
    <property type="project" value="UniProtKB-KW"/>
</dbReference>